<dbReference type="Pfam" id="PF04796">
    <property type="entry name" value="RepA_C"/>
    <property type="match status" value="1"/>
</dbReference>
<name>A0AAP5IC93_9CYAN</name>
<dbReference type="EMBL" id="JAALHA020000021">
    <property type="protein sequence ID" value="MDR9898930.1"/>
    <property type="molecule type" value="Genomic_DNA"/>
</dbReference>
<dbReference type="AlphaFoldDB" id="A0AAP5IC93"/>
<dbReference type="Proteomes" id="UP000667802">
    <property type="component" value="Unassembled WGS sequence"/>
</dbReference>
<gene>
    <name evidence="1" type="ORF">G7B40_030885</name>
</gene>
<accession>A0AAP5IC93</accession>
<comment type="caution">
    <text evidence="1">The sequence shown here is derived from an EMBL/GenBank/DDBJ whole genome shotgun (WGS) entry which is preliminary data.</text>
</comment>
<protein>
    <submittedName>
        <fullName evidence="1">Replication protein RepA</fullName>
    </submittedName>
</protein>
<dbReference type="InterPro" id="IPR006881">
    <property type="entry name" value="RepA_C"/>
</dbReference>
<organism evidence="1 2">
    <name type="scientific">Aetokthonos hydrillicola Thurmond2011</name>
    <dbReference type="NCBI Taxonomy" id="2712845"/>
    <lineage>
        <taxon>Bacteria</taxon>
        <taxon>Bacillati</taxon>
        <taxon>Cyanobacteriota</taxon>
        <taxon>Cyanophyceae</taxon>
        <taxon>Nostocales</taxon>
        <taxon>Hapalosiphonaceae</taxon>
        <taxon>Aetokthonos</taxon>
    </lineage>
</organism>
<keyword evidence="2" id="KW-1185">Reference proteome</keyword>
<sequence length="377" mass="43134">METKSRVVKRIQQASEIIVAGPPQSGQLVFSPRELIQTTLPHSDPGEVPIWQRRNGNFSLVIQPGYSSAKQRIIGYPYGSIPRLLVLWMTAEALKTKQRRIYLCDNLAEFMREIGLNDKNGNSARSDRFRLSDQAERLFNARISFQKWGEQDGKKYESRVDMLVAPKTHLWWSDRHASHPFEQGSWVELGEEFFNAITDNPIPLDYRSIQALKNSPLAIDTYCWATLRAYAAQQKDQPQFVAWESLHSQMGGDYSNIWNFQQKLKKALEKVKLVYPWFVFEYTKGGITIMPCVPSVARKPKLESVKASSINIVQKEKIHISADAFSEATLIIANAGTGWCKYALQQQFIEYANKRGKPRDIDKAFLGFVSKKVKKKP</sequence>
<proteinExistence type="predicted"/>
<evidence type="ECO:0000313" key="1">
    <source>
        <dbReference type="EMBL" id="MDR9898930.1"/>
    </source>
</evidence>
<evidence type="ECO:0000313" key="2">
    <source>
        <dbReference type="Proteomes" id="UP000667802"/>
    </source>
</evidence>
<dbReference type="RefSeq" id="WP_208344505.1">
    <property type="nucleotide sequence ID" value="NZ_CAWQFN010000509.1"/>
</dbReference>
<reference evidence="2" key="1">
    <citation type="journal article" date="2021" name="Science">
        <title>Hunting the eagle killer: A cyanobacterial neurotoxin causes vacuolar myelinopathy.</title>
        <authorList>
            <person name="Breinlinger S."/>
            <person name="Phillips T.J."/>
            <person name="Haram B.N."/>
            <person name="Mares J."/>
            <person name="Martinez Yerena J.A."/>
            <person name="Hrouzek P."/>
            <person name="Sobotka R."/>
            <person name="Henderson W.M."/>
            <person name="Schmieder P."/>
            <person name="Williams S.M."/>
            <person name="Lauderdale J.D."/>
            <person name="Wilde H.D."/>
            <person name="Gerrin W."/>
            <person name="Kust A."/>
            <person name="Washington J.W."/>
            <person name="Wagner C."/>
            <person name="Geier B."/>
            <person name="Liebeke M."/>
            <person name="Enke H."/>
            <person name="Niedermeyer T.H.J."/>
            <person name="Wilde S.B."/>
        </authorList>
    </citation>
    <scope>NUCLEOTIDE SEQUENCE [LARGE SCALE GENOMIC DNA]</scope>
    <source>
        <strain evidence="2">Thurmond2011</strain>
    </source>
</reference>